<keyword evidence="1" id="KW-1133">Transmembrane helix</keyword>
<feature type="transmembrane region" description="Helical" evidence="1">
    <location>
        <begin position="50"/>
        <end position="72"/>
    </location>
</feature>
<dbReference type="GO" id="GO:0005886">
    <property type="term" value="C:plasma membrane"/>
    <property type="evidence" value="ECO:0007669"/>
    <property type="project" value="UniProtKB-SubCell"/>
</dbReference>
<evidence type="ECO:0000313" key="2">
    <source>
        <dbReference type="EMBL" id="VAW41362.1"/>
    </source>
</evidence>
<dbReference type="PANTHER" id="PTHR43471">
    <property type="entry name" value="ABC TRANSPORTER PERMEASE"/>
    <property type="match status" value="1"/>
</dbReference>
<accession>A0A3B0VQP2</accession>
<feature type="transmembrane region" description="Helical" evidence="1">
    <location>
        <begin position="244"/>
        <end position="268"/>
    </location>
</feature>
<name>A0A3B0VQP2_9ZZZZ</name>
<reference evidence="2" key="1">
    <citation type="submission" date="2018-06" db="EMBL/GenBank/DDBJ databases">
        <authorList>
            <person name="Zhirakovskaya E."/>
        </authorList>
    </citation>
    <scope>NUCLEOTIDE SEQUENCE</scope>
</reference>
<dbReference type="GO" id="GO:0140359">
    <property type="term" value="F:ABC-type transporter activity"/>
    <property type="evidence" value="ECO:0007669"/>
    <property type="project" value="InterPro"/>
</dbReference>
<organism evidence="2">
    <name type="scientific">hydrothermal vent metagenome</name>
    <dbReference type="NCBI Taxonomy" id="652676"/>
    <lineage>
        <taxon>unclassified sequences</taxon>
        <taxon>metagenomes</taxon>
        <taxon>ecological metagenomes</taxon>
    </lineage>
</organism>
<keyword evidence="1 2" id="KW-0812">Transmembrane</keyword>
<feature type="transmembrane region" description="Helical" evidence="1">
    <location>
        <begin position="140"/>
        <end position="165"/>
    </location>
</feature>
<evidence type="ECO:0000256" key="1">
    <source>
        <dbReference type="SAM" id="Phobius"/>
    </source>
</evidence>
<gene>
    <name evidence="2" type="ORF">MNBD_GAMMA01-1524</name>
</gene>
<feature type="transmembrane region" description="Helical" evidence="1">
    <location>
        <begin position="20"/>
        <end position="38"/>
    </location>
</feature>
<dbReference type="PANTHER" id="PTHR43471:SF1">
    <property type="entry name" value="ABC TRANSPORTER PERMEASE PROTEIN NOSY-RELATED"/>
    <property type="match status" value="1"/>
</dbReference>
<dbReference type="EMBL" id="UOEW01000302">
    <property type="protein sequence ID" value="VAW41362.1"/>
    <property type="molecule type" value="Genomic_DNA"/>
</dbReference>
<feature type="transmembrane region" description="Helical" evidence="1">
    <location>
        <begin position="171"/>
        <end position="195"/>
    </location>
</feature>
<protein>
    <submittedName>
        <fullName evidence="2">Nitrous oxide reductase maturation transmembrane protein NosY</fullName>
    </submittedName>
</protein>
<proteinExistence type="predicted"/>
<keyword evidence="1" id="KW-0472">Membrane</keyword>
<dbReference type="AlphaFoldDB" id="A0A3B0VQP2"/>
<sequence length="273" mass="29769">MNIYYILSRELRNSLANRYLIAMIVILAALGLTLVSIGSSTTGELAVDRLTVQVASLSGLSIFLVPLIALFISYDSVVGEKEQGRLILELSYPISRFEWLLGKFLGHWLAVIIAIFIGYIIAIIPILFSSQLNATSLISFVRLIYSSILLGGIFIAIGYIISVLVKQRSSAAGIAIGLWLVFVMLFDLALLGLLVSDTGKGLSASQVNALLMANPIDVFRLMSLSTEQVNQFSAMQAIGEVNSLSFGLLSLVMIAWLLVPLIISILLFRRVKL</sequence>
<feature type="transmembrane region" description="Helical" evidence="1">
    <location>
        <begin position="105"/>
        <end position="128"/>
    </location>
</feature>
<dbReference type="Pfam" id="PF12679">
    <property type="entry name" value="ABC2_membrane_2"/>
    <property type="match status" value="1"/>
</dbReference>